<name>A0ABW5SGY7_9FLAO</name>
<evidence type="ECO:0000313" key="1">
    <source>
        <dbReference type="EMBL" id="MFD2698655.1"/>
    </source>
</evidence>
<organism evidence="1 2">
    <name type="scientific">Mesonia sediminis</name>
    <dbReference type="NCBI Taxonomy" id="1703946"/>
    <lineage>
        <taxon>Bacteria</taxon>
        <taxon>Pseudomonadati</taxon>
        <taxon>Bacteroidota</taxon>
        <taxon>Flavobacteriia</taxon>
        <taxon>Flavobacteriales</taxon>
        <taxon>Flavobacteriaceae</taxon>
        <taxon>Mesonia</taxon>
    </lineage>
</organism>
<dbReference type="RefSeq" id="WP_379048463.1">
    <property type="nucleotide sequence ID" value="NZ_JBHULZ010000041.1"/>
</dbReference>
<accession>A0ABW5SGY7</accession>
<gene>
    <name evidence="1" type="ORF">ACFSQ0_11680</name>
</gene>
<dbReference type="Proteomes" id="UP001597357">
    <property type="component" value="Unassembled WGS sequence"/>
</dbReference>
<comment type="caution">
    <text evidence="1">The sequence shown here is derived from an EMBL/GenBank/DDBJ whole genome shotgun (WGS) entry which is preliminary data.</text>
</comment>
<keyword evidence="2" id="KW-1185">Reference proteome</keyword>
<dbReference type="EMBL" id="JBHULZ010000041">
    <property type="protein sequence ID" value="MFD2698655.1"/>
    <property type="molecule type" value="Genomic_DNA"/>
</dbReference>
<reference evidence="2" key="1">
    <citation type="journal article" date="2019" name="Int. J. Syst. Evol. Microbiol.">
        <title>The Global Catalogue of Microorganisms (GCM) 10K type strain sequencing project: providing services to taxonomists for standard genome sequencing and annotation.</title>
        <authorList>
            <consortium name="The Broad Institute Genomics Platform"/>
            <consortium name="The Broad Institute Genome Sequencing Center for Infectious Disease"/>
            <person name="Wu L."/>
            <person name="Ma J."/>
        </authorList>
    </citation>
    <scope>NUCLEOTIDE SEQUENCE [LARGE SCALE GENOMIC DNA]</scope>
    <source>
        <strain evidence="2">KCTC 42255</strain>
    </source>
</reference>
<evidence type="ECO:0000313" key="2">
    <source>
        <dbReference type="Proteomes" id="UP001597357"/>
    </source>
</evidence>
<sequence>MQFIKLDINYDENSTNSTFSENNYEIYEKETTVKNTETGEVFNVTFLIGLSDYDDRLYSLEVSDNFLEAGNITREELQSEINNVVNGDPEEPKLSPHASCIQWCNQHYTDENGEKIKGRGGCKAGCWVDTTVRIIEALVPFA</sequence>
<proteinExistence type="predicted"/>
<protein>
    <submittedName>
        <fullName evidence="1">Uncharacterized protein</fullName>
    </submittedName>
</protein>